<feature type="chain" id="PRO_5045591665" evidence="5">
    <location>
        <begin position="21"/>
        <end position="479"/>
    </location>
</feature>
<sequence>MSTPSTSRRTFLAVAGTVSAAGLLPPVLAPGAAAARSTVDRLARDPWERVPEILARIRPPTFPGRRFDITRHGAVGDGRTKNTKAFRDAIKACHQAGGGRVVVPRGRFLTGAVHLRSNVELHVQSGGTILFSKDPKDYLPAVFTRWEGTECWNYSSFVYARGRHDIAITGPGTLDGQGMDGPWKSWRDPGGNALADQAELRRMGTEGVPVAERIFGDGHHLRPNMIQFYDCRNILIQDVTILEPPMWTIHPVLCRNVTLRNVDVVGRINNSDGVDPECTSDMLITGCRFHTEDDSIAVKSGRDEDGHRVGVPSEDIVVRDCVFSGRWGGIAVGSEMSGGVRNVFAEDCRINPLDFPGRFNPRHPVFIKTNKKRGGSIEGVYVRRFTGRAIDRDCVYLTTRYGGQQGGRPAVIRDIRVEDMVHDGARRAINLEGLDSDPFTGVHIARCRFTNMAQPNSIGFARDLTIRDVLVNGSEVVYP</sequence>
<evidence type="ECO:0000256" key="5">
    <source>
        <dbReference type="SAM" id="SignalP"/>
    </source>
</evidence>
<reference evidence="6 7" key="1">
    <citation type="submission" date="2022-10" db="EMBL/GenBank/DDBJ databases">
        <title>Draft genome sequence of Streptomyces sp. YSPA8.</title>
        <authorList>
            <person name="Moriuchi R."/>
            <person name="Dohra H."/>
            <person name="Yamamura H."/>
            <person name="Kodani S."/>
        </authorList>
    </citation>
    <scope>NUCLEOTIDE SEQUENCE [LARGE SCALE GENOMIC DNA]</scope>
    <source>
        <strain evidence="6 7">YSPA8</strain>
    </source>
</reference>
<dbReference type="InterPro" id="IPR006311">
    <property type="entry name" value="TAT_signal"/>
</dbReference>
<keyword evidence="2 4" id="KW-0378">Hydrolase</keyword>
<dbReference type="SUPFAM" id="SSF51126">
    <property type="entry name" value="Pectin lyase-like"/>
    <property type="match status" value="1"/>
</dbReference>
<dbReference type="PROSITE" id="PS51318">
    <property type="entry name" value="TAT"/>
    <property type="match status" value="1"/>
</dbReference>
<dbReference type="RefSeq" id="WP_323450349.1">
    <property type="nucleotide sequence ID" value="NZ_BSBI01000014.1"/>
</dbReference>
<dbReference type="GO" id="GO:0016787">
    <property type="term" value="F:hydrolase activity"/>
    <property type="evidence" value="ECO:0007669"/>
    <property type="project" value="UniProtKB-KW"/>
</dbReference>
<feature type="signal peptide" evidence="5">
    <location>
        <begin position="1"/>
        <end position="20"/>
    </location>
</feature>
<evidence type="ECO:0000256" key="1">
    <source>
        <dbReference type="ARBA" id="ARBA00008834"/>
    </source>
</evidence>
<dbReference type="InterPro" id="IPR051801">
    <property type="entry name" value="GH28_Enzymes"/>
</dbReference>
<protein>
    <submittedName>
        <fullName evidence="6">Glycoside hydrolase family 28 protein</fullName>
    </submittedName>
</protein>
<proteinExistence type="inferred from homology"/>
<dbReference type="PANTHER" id="PTHR31339">
    <property type="entry name" value="PECTIN LYASE-RELATED"/>
    <property type="match status" value="1"/>
</dbReference>
<keyword evidence="5" id="KW-0732">Signal</keyword>
<accession>A0ABQ5P726</accession>
<dbReference type="EMBL" id="BSBI01000014">
    <property type="protein sequence ID" value="GLF98369.1"/>
    <property type="molecule type" value="Genomic_DNA"/>
</dbReference>
<evidence type="ECO:0000313" key="6">
    <source>
        <dbReference type="EMBL" id="GLF98369.1"/>
    </source>
</evidence>
<dbReference type="Gene3D" id="2.160.20.10">
    <property type="entry name" value="Single-stranded right-handed beta-helix, Pectin lyase-like"/>
    <property type="match status" value="1"/>
</dbReference>
<dbReference type="Pfam" id="PF00295">
    <property type="entry name" value="Glyco_hydro_28"/>
    <property type="match status" value="1"/>
</dbReference>
<dbReference type="Proteomes" id="UP001291653">
    <property type="component" value="Unassembled WGS sequence"/>
</dbReference>
<keyword evidence="7" id="KW-1185">Reference proteome</keyword>
<keyword evidence="3 4" id="KW-0326">Glycosidase</keyword>
<dbReference type="InterPro" id="IPR012334">
    <property type="entry name" value="Pectin_lyas_fold"/>
</dbReference>
<evidence type="ECO:0000256" key="3">
    <source>
        <dbReference type="ARBA" id="ARBA00023295"/>
    </source>
</evidence>
<organism evidence="6 7">
    <name type="scientific">Streptomyces yaizuensis</name>
    <dbReference type="NCBI Taxonomy" id="2989713"/>
    <lineage>
        <taxon>Bacteria</taxon>
        <taxon>Bacillati</taxon>
        <taxon>Actinomycetota</taxon>
        <taxon>Actinomycetes</taxon>
        <taxon>Kitasatosporales</taxon>
        <taxon>Streptomycetaceae</taxon>
        <taxon>Streptomyces</taxon>
    </lineage>
</organism>
<dbReference type="SMART" id="SM00710">
    <property type="entry name" value="PbH1"/>
    <property type="match status" value="5"/>
</dbReference>
<dbReference type="PANTHER" id="PTHR31339:SF9">
    <property type="entry name" value="PLASMIN AND FIBRONECTIN-BINDING PROTEIN A"/>
    <property type="match status" value="1"/>
</dbReference>
<comment type="similarity">
    <text evidence="1 4">Belongs to the glycosyl hydrolase 28 family.</text>
</comment>
<dbReference type="InterPro" id="IPR000743">
    <property type="entry name" value="Glyco_hydro_28"/>
</dbReference>
<evidence type="ECO:0000256" key="4">
    <source>
        <dbReference type="RuleBase" id="RU361169"/>
    </source>
</evidence>
<evidence type="ECO:0000313" key="7">
    <source>
        <dbReference type="Proteomes" id="UP001291653"/>
    </source>
</evidence>
<dbReference type="InterPro" id="IPR011050">
    <property type="entry name" value="Pectin_lyase_fold/virulence"/>
</dbReference>
<comment type="caution">
    <text evidence="6">The sequence shown here is derived from an EMBL/GenBank/DDBJ whole genome shotgun (WGS) entry which is preliminary data.</text>
</comment>
<name>A0ABQ5P726_9ACTN</name>
<evidence type="ECO:0000256" key="2">
    <source>
        <dbReference type="ARBA" id="ARBA00022801"/>
    </source>
</evidence>
<dbReference type="InterPro" id="IPR006626">
    <property type="entry name" value="PbH1"/>
</dbReference>
<gene>
    <name evidence="6" type="ORF">SYYSPA8_28750</name>
</gene>